<evidence type="ECO:0000313" key="1">
    <source>
        <dbReference type="EMBL" id="WQH07144.1"/>
    </source>
</evidence>
<keyword evidence="2" id="KW-1185">Reference proteome</keyword>
<evidence type="ECO:0008006" key="3">
    <source>
        <dbReference type="Google" id="ProtNLM"/>
    </source>
</evidence>
<dbReference type="RefSeq" id="WP_019921159.1">
    <property type="nucleotide sequence ID" value="NZ_CP140152.1"/>
</dbReference>
<protein>
    <recommendedName>
        <fullName evidence="3">DUF3829 domain-containing protein</fullName>
    </recommendedName>
</protein>
<dbReference type="GeneID" id="43162941"/>
<gene>
    <name evidence="1" type="ORF">SR858_12665</name>
</gene>
<dbReference type="Proteomes" id="UP001326110">
    <property type="component" value="Chromosome"/>
</dbReference>
<name>A0ABZ0Y6C2_9BURK</name>
<reference evidence="1 2" key="1">
    <citation type="submission" date="2023-11" db="EMBL/GenBank/DDBJ databases">
        <title>MicrobeMod: A computational toolkit for identifying prokaryotic methylation and restriction-modification with nanopore sequencing.</title>
        <authorList>
            <person name="Crits-Christoph A."/>
            <person name="Kang S.C."/>
            <person name="Lee H."/>
            <person name="Ostrov N."/>
        </authorList>
    </citation>
    <scope>NUCLEOTIDE SEQUENCE [LARGE SCALE GENOMIC DNA]</scope>
    <source>
        <strain evidence="1 2">ATCC 25935</strain>
    </source>
</reference>
<accession>A0ABZ0Y6C2</accession>
<dbReference type="PROSITE" id="PS51257">
    <property type="entry name" value="PROKAR_LIPOPROTEIN"/>
    <property type="match status" value="1"/>
</dbReference>
<sequence>MGDKLFNSMTRPAVLAIALILTGCANLGAIQEFGRMSADGASYTRLSDDYVQSPEVRKAYTFRADIAQRDNLSRVAEERRKQSAELAIYHKSISAYMNALADLAGDETPGFDPELDAMVDAAAEARNLTEEKAEAVRALGKTLTNAIASAYQQRELKQVIENANAPLQKVIASMTVMMEGFAESLDTEHTAFVSYHRTLIGMAEEKDRDGRMREPVAAQMAYANLELGKPAYAARALAIPKYIETLQKIATAHQSLYDNRNRISDKEVLSQLAKQTRQIRAAYVAVRAAG</sequence>
<organism evidence="1 2">
    <name type="scientific">Duganella zoogloeoides</name>
    <dbReference type="NCBI Taxonomy" id="75659"/>
    <lineage>
        <taxon>Bacteria</taxon>
        <taxon>Pseudomonadati</taxon>
        <taxon>Pseudomonadota</taxon>
        <taxon>Betaproteobacteria</taxon>
        <taxon>Burkholderiales</taxon>
        <taxon>Oxalobacteraceae</taxon>
        <taxon>Telluria group</taxon>
        <taxon>Duganella</taxon>
    </lineage>
</organism>
<evidence type="ECO:0000313" key="2">
    <source>
        <dbReference type="Proteomes" id="UP001326110"/>
    </source>
</evidence>
<proteinExistence type="predicted"/>
<dbReference type="EMBL" id="CP140152">
    <property type="protein sequence ID" value="WQH07144.1"/>
    <property type="molecule type" value="Genomic_DNA"/>
</dbReference>